<dbReference type="AlphaFoldDB" id="A0A151IA45"/>
<sequence>MHTDEVHSFTHQIQNLNFNEDGRRSAPYISPRDAAETILPFDGKNMPVSQFINNCIHAKNMVSPTAEYGLVQMIKNKLVGPALRVALSGEYNDIESLLNCLKTRFAPVYSTSQLHGELSKIMQYPEETVVDYGSRVSTILHQLKSTYQSENPTQATQFLSFAETNVVKNFLTGFNNGLYMRLQPREISTLNNAIEFAIKAETDYNEHRQRTKIADGLMQSLRCNNCSGYGHESLSCATVYTVPLARVSHVQWQPKVCTFSKKVGYVRAHCRAFELTGITKGRTRTVGVATLRISDDNVLFHVVFIGRKHFKL</sequence>
<reference evidence="1 2" key="1">
    <citation type="submission" date="2016-03" db="EMBL/GenBank/DDBJ databases">
        <title>Cyphomyrmex costatus WGS genome.</title>
        <authorList>
            <person name="Nygaard S."/>
            <person name="Hu H."/>
            <person name="Boomsma J."/>
            <person name="Zhang G."/>
        </authorList>
    </citation>
    <scope>NUCLEOTIDE SEQUENCE [LARGE SCALE GENOMIC DNA]</scope>
    <source>
        <strain evidence="1">MS0001</strain>
        <tissue evidence="1">Whole body</tissue>
    </source>
</reference>
<evidence type="ECO:0000313" key="2">
    <source>
        <dbReference type="Proteomes" id="UP000078542"/>
    </source>
</evidence>
<dbReference type="EMBL" id="KQ978241">
    <property type="protein sequence ID" value="KYM96037.1"/>
    <property type="molecule type" value="Genomic_DNA"/>
</dbReference>
<evidence type="ECO:0008006" key="3">
    <source>
        <dbReference type="Google" id="ProtNLM"/>
    </source>
</evidence>
<name>A0A151IA45_9HYME</name>
<proteinExistence type="predicted"/>
<keyword evidence="2" id="KW-1185">Reference proteome</keyword>
<gene>
    <name evidence="1" type="ORF">ALC62_13307</name>
</gene>
<accession>A0A151IA45</accession>
<protein>
    <recommendedName>
        <fullName evidence="3">Retrotransposon gag domain-containing protein</fullName>
    </recommendedName>
</protein>
<dbReference type="Proteomes" id="UP000078542">
    <property type="component" value="Unassembled WGS sequence"/>
</dbReference>
<organism evidence="1 2">
    <name type="scientific">Cyphomyrmex costatus</name>
    <dbReference type="NCBI Taxonomy" id="456900"/>
    <lineage>
        <taxon>Eukaryota</taxon>
        <taxon>Metazoa</taxon>
        <taxon>Ecdysozoa</taxon>
        <taxon>Arthropoda</taxon>
        <taxon>Hexapoda</taxon>
        <taxon>Insecta</taxon>
        <taxon>Pterygota</taxon>
        <taxon>Neoptera</taxon>
        <taxon>Endopterygota</taxon>
        <taxon>Hymenoptera</taxon>
        <taxon>Apocrita</taxon>
        <taxon>Aculeata</taxon>
        <taxon>Formicoidea</taxon>
        <taxon>Formicidae</taxon>
        <taxon>Myrmicinae</taxon>
        <taxon>Cyphomyrmex</taxon>
    </lineage>
</organism>
<evidence type="ECO:0000313" key="1">
    <source>
        <dbReference type="EMBL" id="KYM96037.1"/>
    </source>
</evidence>